<dbReference type="AlphaFoldDB" id="A0AAD6X6N5"/>
<reference evidence="1" key="1">
    <citation type="submission" date="2023-03" db="EMBL/GenBank/DDBJ databases">
        <title>Massive genome expansion in bonnet fungi (Mycena s.s.) driven by repeated elements and novel gene families across ecological guilds.</title>
        <authorList>
            <consortium name="Lawrence Berkeley National Laboratory"/>
            <person name="Harder C.B."/>
            <person name="Miyauchi S."/>
            <person name="Viragh M."/>
            <person name="Kuo A."/>
            <person name="Thoen E."/>
            <person name="Andreopoulos B."/>
            <person name="Lu D."/>
            <person name="Skrede I."/>
            <person name="Drula E."/>
            <person name="Henrissat B."/>
            <person name="Morin E."/>
            <person name="Kohler A."/>
            <person name="Barry K."/>
            <person name="LaButti K."/>
            <person name="Morin E."/>
            <person name="Salamov A."/>
            <person name="Lipzen A."/>
            <person name="Mereny Z."/>
            <person name="Hegedus B."/>
            <person name="Baldrian P."/>
            <person name="Stursova M."/>
            <person name="Weitz H."/>
            <person name="Taylor A."/>
            <person name="Grigoriev I.V."/>
            <person name="Nagy L.G."/>
            <person name="Martin F."/>
            <person name="Kauserud H."/>
        </authorList>
    </citation>
    <scope>NUCLEOTIDE SEQUENCE</scope>
    <source>
        <strain evidence="1">CBHHK200</strain>
    </source>
</reference>
<sequence length="245" mass="28044">MGIAEKGVNVCWSGGIFNGQETPKRRYGISDRAPFTTHQTEATTCAAEIREDRVVIVADVVEDIRQYFLRERHRDGHNYEAIKTKVGHRGRGFQSVMNSKKHIKSLLHGEGEKLKEEVYRSYTIFPGPLHTLTAKLSVAAGQRETPKLTEVDDGLEEIYVRKYHHLDAQFREIGEEFCKEGSVQPFCSRDWLMCIVDVTQDFAGKAMGREQHRGCPRSKYSFQMTCSHPNLSFCTIFEKFSKFSI</sequence>
<protein>
    <submittedName>
        <fullName evidence="1">Uncharacterized protein</fullName>
    </submittedName>
</protein>
<keyword evidence="2" id="KW-1185">Reference proteome</keyword>
<accession>A0AAD6X6N5</accession>
<name>A0AAD6X6N5_9AGAR</name>
<dbReference type="Proteomes" id="UP001218188">
    <property type="component" value="Unassembled WGS sequence"/>
</dbReference>
<gene>
    <name evidence="1" type="ORF">C8F04DRAFT_1180943</name>
</gene>
<dbReference type="EMBL" id="JARJCM010000040">
    <property type="protein sequence ID" value="KAJ7036921.1"/>
    <property type="molecule type" value="Genomic_DNA"/>
</dbReference>
<comment type="caution">
    <text evidence="1">The sequence shown here is derived from an EMBL/GenBank/DDBJ whole genome shotgun (WGS) entry which is preliminary data.</text>
</comment>
<organism evidence="1 2">
    <name type="scientific">Mycena alexandri</name>
    <dbReference type="NCBI Taxonomy" id="1745969"/>
    <lineage>
        <taxon>Eukaryota</taxon>
        <taxon>Fungi</taxon>
        <taxon>Dikarya</taxon>
        <taxon>Basidiomycota</taxon>
        <taxon>Agaricomycotina</taxon>
        <taxon>Agaricomycetes</taxon>
        <taxon>Agaricomycetidae</taxon>
        <taxon>Agaricales</taxon>
        <taxon>Marasmiineae</taxon>
        <taxon>Mycenaceae</taxon>
        <taxon>Mycena</taxon>
    </lineage>
</organism>
<evidence type="ECO:0000313" key="1">
    <source>
        <dbReference type="EMBL" id="KAJ7036921.1"/>
    </source>
</evidence>
<evidence type="ECO:0000313" key="2">
    <source>
        <dbReference type="Proteomes" id="UP001218188"/>
    </source>
</evidence>
<proteinExistence type="predicted"/>